<name>A0ABV4Y765_9CYAN</name>
<proteinExistence type="predicted"/>
<evidence type="ECO:0000259" key="1">
    <source>
        <dbReference type="Pfam" id="PF24869"/>
    </source>
</evidence>
<feature type="domain" description="DUF7734" evidence="1">
    <location>
        <begin position="7"/>
        <end position="93"/>
    </location>
</feature>
<dbReference type="Proteomes" id="UP001576776">
    <property type="component" value="Unassembled WGS sequence"/>
</dbReference>
<reference evidence="2 3" key="1">
    <citation type="submission" date="2024-09" db="EMBL/GenBank/DDBJ databases">
        <title>Floridaenema gen nov. (Aerosakkonemataceae, Aerosakkonematales ord. nov., Cyanobacteria) from benthic tropical and subtropical fresh waters, with the description of four new species.</title>
        <authorList>
            <person name="Moretto J.A."/>
            <person name="Berthold D.E."/>
            <person name="Lefler F.W."/>
            <person name="Huang I.-S."/>
            <person name="Laughinghouse H. IV."/>
        </authorList>
    </citation>
    <scope>NUCLEOTIDE SEQUENCE [LARGE SCALE GENOMIC DNA]</scope>
    <source>
        <strain evidence="2 3">BLCC-F154</strain>
    </source>
</reference>
<dbReference type="Pfam" id="PF24869">
    <property type="entry name" value="DUF7734"/>
    <property type="match status" value="1"/>
</dbReference>
<dbReference type="EMBL" id="JBHFNS010000012">
    <property type="protein sequence ID" value="MFB2933750.1"/>
    <property type="molecule type" value="Genomic_DNA"/>
</dbReference>
<sequence length="99" mass="11033">MSDSIGRRLEKYTEKRPQEVLLVNVQIGDVEDQIAIFKGFSSSLMNPTASDPDVPVLPEAAKITSIDRLASPYNPAAPRYIQKDLTWEDMQLLLSEVAV</sequence>
<dbReference type="PANTHER" id="PTHR36729">
    <property type="entry name" value="EXPRESSED PROTEIN"/>
    <property type="match status" value="1"/>
</dbReference>
<comment type="caution">
    <text evidence="2">The sequence shown here is derived from an EMBL/GenBank/DDBJ whole genome shotgun (WGS) entry which is preliminary data.</text>
</comment>
<keyword evidence="3" id="KW-1185">Reference proteome</keyword>
<dbReference type="RefSeq" id="WP_413255285.1">
    <property type="nucleotide sequence ID" value="NZ_JBHFNS010000012.1"/>
</dbReference>
<gene>
    <name evidence="2" type="ORF">ACE1B6_00575</name>
</gene>
<dbReference type="PANTHER" id="PTHR36729:SF2">
    <property type="entry name" value="EXPRESSED PROTEIN"/>
    <property type="match status" value="1"/>
</dbReference>
<evidence type="ECO:0000313" key="2">
    <source>
        <dbReference type="EMBL" id="MFB2933750.1"/>
    </source>
</evidence>
<accession>A0ABV4Y765</accession>
<dbReference type="InterPro" id="IPR056636">
    <property type="entry name" value="DUF7734"/>
</dbReference>
<organism evidence="2 3">
    <name type="scientific">Floridaenema fluviatile BLCC-F154</name>
    <dbReference type="NCBI Taxonomy" id="3153640"/>
    <lineage>
        <taxon>Bacteria</taxon>
        <taxon>Bacillati</taxon>
        <taxon>Cyanobacteriota</taxon>
        <taxon>Cyanophyceae</taxon>
        <taxon>Oscillatoriophycideae</taxon>
        <taxon>Aerosakkonematales</taxon>
        <taxon>Aerosakkonemataceae</taxon>
        <taxon>Floridanema</taxon>
        <taxon>Floridanema fluviatile</taxon>
    </lineage>
</organism>
<protein>
    <recommendedName>
        <fullName evidence="1">DUF7734 domain-containing protein</fullName>
    </recommendedName>
</protein>
<evidence type="ECO:0000313" key="3">
    <source>
        <dbReference type="Proteomes" id="UP001576776"/>
    </source>
</evidence>